<dbReference type="Proteomes" id="UP000696280">
    <property type="component" value="Unassembled WGS sequence"/>
</dbReference>
<organism evidence="5 6">
    <name type="scientific">Hymenoscyphus fraxineus</name>
    <dbReference type="NCBI Taxonomy" id="746836"/>
    <lineage>
        <taxon>Eukaryota</taxon>
        <taxon>Fungi</taxon>
        <taxon>Dikarya</taxon>
        <taxon>Ascomycota</taxon>
        <taxon>Pezizomycotina</taxon>
        <taxon>Leotiomycetes</taxon>
        <taxon>Helotiales</taxon>
        <taxon>Helotiaceae</taxon>
        <taxon>Hymenoscyphus</taxon>
    </lineage>
</organism>
<dbReference type="Pfam" id="PF00170">
    <property type="entry name" value="bZIP_1"/>
    <property type="match status" value="1"/>
</dbReference>
<evidence type="ECO:0000256" key="1">
    <source>
        <dbReference type="ARBA" id="ARBA00004123"/>
    </source>
</evidence>
<dbReference type="Gene3D" id="1.10.238.100">
    <property type="entry name" value="YAP1 redox domain. Chain B"/>
    <property type="match status" value="1"/>
</dbReference>
<proteinExistence type="predicted"/>
<accession>A0A9N9PLK2</accession>
<dbReference type="OrthoDB" id="4940293at2759"/>
<name>A0A9N9PLK2_9HELO</name>
<dbReference type="InterPro" id="IPR046347">
    <property type="entry name" value="bZIP_sf"/>
</dbReference>
<dbReference type="GO" id="GO:0001228">
    <property type="term" value="F:DNA-binding transcription activator activity, RNA polymerase II-specific"/>
    <property type="evidence" value="ECO:0007669"/>
    <property type="project" value="TreeGrafter"/>
</dbReference>
<feature type="compositionally biased region" description="Basic and acidic residues" evidence="3">
    <location>
        <begin position="141"/>
        <end position="150"/>
    </location>
</feature>
<dbReference type="InterPro" id="IPR004827">
    <property type="entry name" value="bZIP"/>
</dbReference>
<keyword evidence="2" id="KW-0539">Nucleus</keyword>
<dbReference type="SUPFAM" id="SSF57959">
    <property type="entry name" value="Leucine zipper domain"/>
    <property type="match status" value="1"/>
</dbReference>
<dbReference type="CDD" id="cd14688">
    <property type="entry name" value="bZIP_YAP"/>
    <property type="match status" value="1"/>
</dbReference>
<dbReference type="SMART" id="SM00338">
    <property type="entry name" value="BRLZ"/>
    <property type="match status" value="1"/>
</dbReference>
<evidence type="ECO:0000256" key="2">
    <source>
        <dbReference type="ARBA" id="ARBA00023242"/>
    </source>
</evidence>
<dbReference type="PROSITE" id="PS00036">
    <property type="entry name" value="BZIP_BASIC"/>
    <property type="match status" value="1"/>
</dbReference>
<evidence type="ECO:0000313" key="5">
    <source>
        <dbReference type="EMBL" id="CAG8958504.1"/>
    </source>
</evidence>
<evidence type="ECO:0000259" key="4">
    <source>
        <dbReference type="PROSITE" id="PS50217"/>
    </source>
</evidence>
<dbReference type="AlphaFoldDB" id="A0A9N9PLK2"/>
<dbReference type="EMBL" id="CAJVRL010000083">
    <property type="protein sequence ID" value="CAG8958504.1"/>
    <property type="molecule type" value="Genomic_DNA"/>
</dbReference>
<evidence type="ECO:0000313" key="6">
    <source>
        <dbReference type="Proteomes" id="UP000696280"/>
    </source>
</evidence>
<gene>
    <name evidence="5" type="ORF">HYFRA_00009818</name>
</gene>
<feature type="compositionally biased region" description="Polar residues" evidence="3">
    <location>
        <begin position="91"/>
        <end position="101"/>
    </location>
</feature>
<sequence>MDFQQHNDYYSNANYPIYPAPINHLPPTPNDDYPPVGDHFHTVPPQPHSILTQTQDDSFGNIYYDPQVPYAGQVKPSQTPISPYHELNKTPIITPNISNNPFPEPPLEANDPVRQGSNSDDEDRTPAQQRRKAQNRAAQRAFRERKDRHVRDLETKLASLEKSSASVMEENERLKLQLQKKDTENEILRVTSNRNGSEALPDTGPMRYSPTDFYTEVLYAHNNKTPSHRIVTSETGERLLAAGATWDYIIKHDLYVRGLVDVGNVSERLKRVAKCDGQGPVFEESQILLAIQQSVASGSDELM</sequence>
<dbReference type="PANTHER" id="PTHR40621:SF8">
    <property type="entry name" value="AP-1-LIKE TRANSCRIPTION FACTOR YAP3"/>
    <property type="match status" value="1"/>
</dbReference>
<evidence type="ECO:0000256" key="3">
    <source>
        <dbReference type="SAM" id="MobiDB-lite"/>
    </source>
</evidence>
<dbReference type="InterPro" id="IPR050936">
    <property type="entry name" value="AP-1-like"/>
</dbReference>
<dbReference type="PROSITE" id="PS50217">
    <property type="entry name" value="BZIP"/>
    <property type="match status" value="1"/>
</dbReference>
<reference evidence="5" key="1">
    <citation type="submission" date="2021-07" db="EMBL/GenBank/DDBJ databases">
        <authorList>
            <person name="Durling M."/>
        </authorList>
    </citation>
    <scope>NUCLEOTIDE SEQUENCE</scope>
</reference>
<dbReference type="Gene3D" id="1.20.5.170">
    <property type="match status" value="1"/>
</dbReference>
<protein>
    <recommendedName>
        <fullName evidence="4">BZIP domain-containing protein</fullName>
    </recommendedName>
</protein>
<dbReference type="GO" id="GO:0090575">
    <property type="term" value="C:RNA polymerase II transcription regulator complex"/>
    <property type="evidence" value="ECO:0007669"/>
    <property type="project" value="TreeGrafter"/>
</dbReference>
<keyword evidence="6" id="KW-1185">Reference proteome</keyword>
<feature type="domain" description="BZIP" evidence="4">
    <location>
        <begin position="125"/>
        <end position="180"/>
    </location>
</feature>
<comment type="subcellular location">
    <subcellularLocation>
        <location evidence="1">Nucleus</location>
    </subcellularLocation>
</comment>
<dbReference type="PANTHER" id="PTHR40621">
    <property type="entry name" value="TRANSCRIPTION FACTOR KAPC-RELATED"/>
    <property type="match status" value="1"/>
</dbReference>
<feature type="region of interest" description="Disordered" evidence="3">
    <location>
        <begin position="88"/>
        <end position="150"/>
    </location>
</feature>
<dbReference type="GO" id="GO:0000976">
    <property type="term" value="F:transcription cis-regulatory region binding"/>
    <property type="evidence" value="ECO:0007669"/>
    <property type="project" value="InterPro"/>
</dbReference>
<comment type="caution">
    <text evidence="5">The sequence shown here is derived from an EMBL/GenBank/DDBJ whole genome shotgun (WGS) entry which is preliminary data.</text>
</comment>